<dbReference type="GO" id="GO:0030322">
    <property type="term" value="P:stabilization of membrane potential"/>
    <property type="evidence" value="ECO:0007669"/>
    <property type="project" value="TreeGrafter"/>
</dbReference>
<dbReference type="Pfam" id="PF08768">
    <property type="entry name" value="THAP4_heme-bd"/>
    <property type="match status" value="1"/>
</dbReference>
<organism evidence="12 13">
    <name type="scientific">Ancylostoma ceylanicum</name>
    <dbReference type="NCBI Taxonomy" id="53326"/>
    <lineage>
        <taxon>Eukaryota</taxon>
        <taxon>Metazoa</taxon>
        <taxon>Ecdysozoa</taxon>
        <taxon>Nematoda</taxon>
        <taxon>Chromadorea</taxon>
        <taxon>Rhabditida</taxon>
        <taxon>Rhabditina</taxon>
        <taxon>Rhabditomorpha</taxon>
        <taxon>Strongyloidea</taxon>
        <taxon>Ancylostomatidae</taxon>
        <taxon>Ancylostomatinae</taxon>
        <taxon>Ancylostoma</taxon>
    </lineage>
</organism>
<keyword evidence="6 10" id="KW-0472">Membrane</keyword>
<name>A0A016VY85_9BILA</name>
<dbReference type="OrthoDB" id="297496at2759"/>
<keyword evidence="2 8" id="KW-0813">Transport</keyword>
<dbReference type="PRINTS" id="PR01333">
    <property type="entry name" value="2POREKCHANEL"/>
</dbReference>
<keyword evidence="4 10" id="KW-1133">Transmembrane helix</keyword>
<feature type="compositionally biased region" description="Basic and acidic residues" evidence="9">
    <location>
        <begin position="181"/>
        <end position="201"/>
    </location>
</feature>
<comment type="similarity">
    <text evidence="8">Belongs to the two pore domain potassium channel (TC 1.A.1.8) family.</text>
</comment>
<feature type="region of interest" description="Disordered" evidence="9">
    <location>
        <begin position="175"/>
        <end position="202"/>
    </location>
</feature>
<evidence type="ECO:0000256" key="6">
    <source>
        <dbReference type="ARBA" id="ARBA00023136"/>
    </source>
</evidence>
<accession>A0A016VY85</accession>
<evidence type="ECO:0000256" key="7">
    <source>
        <dbReference type="ARBA" id="ARBA00023303"/>
    </source>
</evidence>
<evidence type="ECO:0000313" key="13">
    <source>
        <dbReference type="Proteomes" id="UP000024635"/>
    </source>
</evidence>
<dbReference type="Gene3D" id="1.10.287.70">
    <property type="match status" value="1"/>
</dbReference>
<keyword evidence="5 8" id="KW-0406">Ion transport</keyword>
<dbReference type="Proteomes" id="UP000024635">
    <property type="component" value="Unassembled WGS sequence"/>
</dbReference>
<feature type="transmembrane region" description="Helical" evidence="10">
    <location>
        <begin position="589"/>
        <end position="611"/>
    </location>
</feature>
<dbReference type="InterPro" id="IPR012674">
    <property type="entry name" value="Calycin"/>
</dbReference>
<evidence type="ECO:0000256" key="1">
    <source>
        <dbReference type="ARBA" id="ARBA00004141"/>
    </source>
</evidence>
<dbReference type="GO" id="GO:0022841">
    <property type="term" value="F:potassium ion leak channel activity"/>
    <property type="evidence" value="ECO:0007669"/>
    <property type="project" value="TreeGrafter"/>
</dbReference>
<dbReference type="Pfam" id="PF07885">
    <property type="entry name" value="Ion_trans_2"/>
    <property type="match status" value="2"/>
</dbReference>
<feature type="domain" description="Reverse transcriptase" evidence="11">
    <location>
        <begin position="1"/>
        <end position="72"/>
    </location>
</feature>
<evidence type="ECO:0000313" key="12">
    <source>
        <dbReference type="EMBL" id="EYC31977.1"/>
    </source>
</evidence>
<dbReference type="EMBL" id="JARK01001339">
    <property type="protein sequence ID" value="EYC31977.1"/>
    <property type="molecule type" value="Genomic_DNA"/>
</dbReference>
<dbReference type="PANTHER" id="PTHR11003">
    <property type="entry name" value="POTASSIUM CHANNEL, SUBFAMILY K"/>
    <property type="match status" value="1"/>
</dbReference>
<evidence type="ECO:0000259" key="11">
    <source>
        <dbReference type="PROSITE" id="PS50878"/>
    </source>
</evidence>
<evidence type="ECO:0000256" key="9">
    <source>
        <dbReference type="SAM" id="MobiDB-lite"/>
    </source>
</evidence>
<dbReference type="PANTHER" id="PTHR11003:SF307">
    <property type="entry name" value="POTASSIUM CHANNEL DOMAIN-CONTAINING PROTEIN"/>
    <property type="match status" value="1"/>
</dbReference>
<gene>
    <name evidence="12" type="primary">Acey_s0003.g1337</name>
    <name evidence="12" type="synonym">Acey-twk-24</name>
    <name evidence="12" type="ORF">Y032_0003g1337</name>
</gene>
<keyword evidence="7 8" id="KW-0407">Ion channel</keyword>
<dbReference type="InterPro" id="IPR013099">
    <property type="entry name" value="K_chnl_dom"/>
</dbReference>
<sequence length="874" mass="100775">MGVRVDGRLLHYLRFADDIVLITPNISQAERMLADFDDACGKIGLQLNLTKTMFMRNGWVPDAPFSLNGTTISECSSYVYLGREINMMNDLAPELSRRKRAAWGAYKSIEDVVKKTKNIRLRAHLFNTTVLPALTYASETWALRKQDENAVSVIERSIERVMLGMTRLTQAECETAATMPPKEDVRKKPTREEQLRSKSADSRWNAVGKGLSNAVSRSLPTMNKKVDVNGAAGKGGNVGNATTEKKKRRRRKKPEEEQFVAPEPPKPRIVITKEDKRNKTLWRHIIWLIVLFVYSLLGGLIFSAIEGGNDRSYLIAQYKRNMDIFERRRSYQEQLFKRFRDIEYDKSITNNRKGISLDKYKMELARHALSWYERKLGVVVEEPTMADTKWNLWGGVYYAASLYTTIGYGNFFPRTTAGRIVSMLYAFFGIPLVFTILCEWGFLYFTWIEYGWNWVNERFCQKSLQRQVEKRHLRERIRRVGSELSLHSMSRVPLLSVHRTTSNLVNTTDHQIESNKPLGELDVVLPDEEQAQTVPMKAALIFFFLWISLSAFIVRLWEYEWSYFSAFYFFFTSLTTIGLGDVVTKTPNFIIFNLAMTLIGLSVVGLCLAIVQAKVRLVFDRLIRSIDSQYRIRQIDPDVATMTLIPDEKEGIKRLIGAQPLQDRIVFIFMDEHKKSMLRDRWKMRSGMVNRSIPVIVHDNTSSIYARTEIESVVELNIKNNREGRDSVGVRERFLVGGRTVRSRLVFTSHLTMNRRRSSDVFIIVVICILVQLSSQILDDNNKKLEWIVGKWRSEFSGKVFWPTVPTMTFGEELLIQEAPIAKSANVQFLNFSARAWSHSTKDHFHDEWGYMTVDNNGNATLMTTGNNGKWKIL</sequence>
<dbReference type="Gene3D" id="2.40.128.20">
    <property type="match status" value="1"/>
</dbReference>
<dbReference type="SUPFAM" id="SSF81324">
    <property type="entry name" value="Voltage-gated potassium channels"/>
    <property type="match status" value="2"/>
</dbReference>
<reference evidence="13" key="1">
    <citation type="journal article" date="2015" name="Nat. Genet.">
        <title>The genome and transcriptome of the zoonotic hookworm Ancylostoma ceylanicum identify infection-specific gene families.</title>
        <authorList>
            <person name="Schwarz E.M."/>
            <person name="Hu Y."/>
            <person name="Antoshechkin I."/>
            <person name="Miller M.M."/>
            <person name="Sternberg P.W."/>
            <person name="Aroian R.V."/>
        </authorList>
    </citation>
    <scope>NUCLEOTIDE SEQUENCE</scope>
    <source>
        <strain evidence="13">HY135</strain>
    </source>
</reference>
<dbReference type="InterPro" id="IPR000477">
    <property type="entry name" value="RT_dom"/>
</dbReference>
<feature type="transmembrane region" description="Helical" evidence="10">
    <location>
        <begin position="564"/>
        <end position="583"/>
    </location>
</feature>
<feature type="transmembrane region" description="Helical" evidence="10">
    <location>
        <begin position="285"/>
        <end position="305"/>
    </location>
</feature>
<feature type="transmembrane region" description="Helical" evidence="10">
    <location>
        <begin position="538"/>
        <end position="557"/>
    </location>
</feature>
<dbReference type="SUPFAM" id="SSF50814">
    <property type="entry name" value="Lipocalins"/>
    <property type="match status" value="1"/>
</dbReference>
<feature type="transmembrane region" description="Helical" evidence="10">
    <location>
        <begin position="392"/>
        <end position="412"/>
    </location>
</feature>
<dbReference type="GO" id="GO:0015271">
    <property type="term" value="F:outward rectifier potassium channel activity"/>
    <property type="evidence" value="ECO:0007669"/>
    <property type="project" value="TreeGrafter"/>
</dbReference>
<comment type="caution">
    <text evidence="12">The sequence shown here is derived from an EMBL/GenBank/DDBJ whole genome shotgun (WGS) entry which is preliminary data.</text>
</comment>
<comment type="subcellular location">
    <subcellularLocation>
        <location evidence="1">Membrane</location>
        <topology evidence="1">Multi-pass membrane protein</topology>
    </subcellularLocation>
</comment>
<dbReference type="GO" id="GO:0005886">
    <property type="term" value="C:plasma membrane"/>
    <property type="evidence" value="ECO:0007669"/>
    <property type="project" value="TreeGrafter"/>
</dbReference>
<keyword evidence="3 8" id="KW-0812">Transmembrane</keyword>
<protein>
    <recommendedName>
        <fullName evidence="11">Reverse transcriptase domain-containing protein</fullName>
    </recommendedName>
</protein>
<evidence type="ECO:0000256" key="8">
    <source>
        <dbReference type="RuleBase" id="RU003857"/>
    </source>
</evidence>
<dbReference type="InterPro" id="IPR003280">
    <property type="entry name" value="2pore_dom_K_chnl"/>
</dbReference>
<evidence type="ECO:0000256" key="2">
    <source>
        <dbReference type="ARBA" id="ARBA00022448"/>
    </source>
</evidence>
<dbReference type="PROSITE" id="PS50878">
    <property type="entry name" value="RT_POL"/>
    <property type="match status" value="1"/>
</dbReference>
<dbReference type="AlphaFoldDB" id="A0A016VY85"/>
<evidence type="ECO:0000256" key="5">
    <source>
        <dbReference type="ARBA" id="ARBA00023065"/>
    </source>
</evidence>
<proteinExistence type="inferred from homology"/>
<evidence type="ECO:0000256" key="4">
    <source>
        <dbReference type="ARBA" id="ARBA00022989"/>
    </source>
</evidence>
<evidence type="ECO:0000256" key="10">
    <source>
        <dbReference type="SAM" id="Phobius"/>
    </source>
</evidence>
<keyword evidence="13" id="KW-1185">Reference proteome</keyword>
<evidence type="ECO:0000256" key="3">
    <source>
        <dbReference type="ARBA" id="ARBA00022692"/>
    </source>
</evidence>
<feature type="transmembrane region" description="Helical" evidence="10">
    <location>
        <begin position="424"/>
        <end position="447"/>
    </location>
</feature>
<feature type="transmembrane region" description="Helical" evidence="10">
    <location>
        <begin position="761"/>
        <end position="778"/>
    </location>
</feature>
<dbReference type="InterPro" id="IPR014878">
    <property type="entry name" value="THAP4-like_heme-bd"/>
</dbReference>
<feature type="region of interest" description="Disordered" evidence="9">
    <location>
        <begin position="226"/>
        <end position="264"/>
    </location>
</feature>